<protein>
    <submittedName>
        <fullName evidence="1">Uncharacterized protein</fullName>
    </submittedName>
</protein>
<proteinExistence type="predicted"/>
<dbReference type="EMBL" id="JOMO01000104">
    <property type="protein sequence ID" value="OUI79016.1"/>
    <property type="molecule type" value="Genomic_DNA"/>
</dbReference>
<evidence type="ECO:0000313" key="2">
    <source>
        <dbReference type="Proteomes" id="UP000194639"/>
    </source>
</evidence>
<reference evidence="1 2" key="1">
    <citation type="submission" date="2014-06" db="EMBL/GenBank/DDBJ databases">
        <authorList>
            <person name="Ju J."/>
            <person name="Zhang J."/>
        </authorList>
    </citation>
    <scope>NUCLEOTIDE SEQUENCE [LARGE SCALE GENOMIC DNA]</scope>
    <source>
        <strain evidence="1">DmW_045</strain>
    </source>
</reference>
<accession>A0A251ZWH4</accession>
<name>A0A251ZWH4_9PROT</name>
<dbReference type="RefSeq" id="WP_086553286.1">
    <property type="nucleotide sequence ID" value="NZ_JOMO01000104.1"/>
</dbReference>
<dbReference type="Proteomes" id="UP000194639">
    <property type="component" value="Unassembled WGS sequence"/>
</dbReference>
<gene>
    <name evidence="1" type="ORF">HK12_01370</name>
</gene>
<evidence type="ECO:0000313" key="1">
    <source>
        <dbReference type="EMBL" id="OUI79016.1"/>
    </source>
</evidence>
<organism evidence="1 2">
    <name type="scientific">Acetobacter orientalis</name>
    <dbReference type="NCBI Taxonomy" id="146474"/>
    <lineage>
        <taxon>Bacteria</taxon>
        <taxon>Pseudomonadati</taxon>
        <taxon>Pseudomonadota</taxon>
        <taxon>Alphaproteobacteria</taxon>
        <taxon>Acetobacterales</taxon>
        <taxon>Acetobacteraceae</taxon>
        <taxon>Acetobacter</taxon>
    </lineage>
</organism>
<dbReference type="AlphaFoldDB" id="A0A251ZWH4"/>
<comment type="caution">
    <text evidence="1">The sequence shown here is derived from an EMBL/GenBank/DDBJ whole genome shotgun (WGS) entry which is preliminary data.</text>
</comment>
<sequence>MKKIDVIKNTIDNLSRAGVPALSGASSIITNIRNMVLSTDMAEELDKGLEDPKENETEEEYVQRMSDKLTGKLTDYVKSKALVKR</sequence>